<keyword evidence="2" id="KW-1185">Reference proteome</keyword>
<proteinExistence type="predicted"/>
<accession>A0AAV5W6Y6</accession>
<dbReference type="Proteomes" id="UP001432322">
    <property type="component" value="Unassembled WGS sequence"/>
</dbReference>
<comment type="caution">
    <text evidence="1">The sequence shown here is derived from an EMBL/GenBank/DDBJ whole genome shotgun (WGS) entry which is preliminary data.</text>
</comment>
<dbReference type="EMBL" id="BTSY01000005">
    <property type="protein sequence ID" value="GMT26483.1"/>
    <property type="molecule type" value="Genomic_DNA"/>
</dbReference>
<gene>
    <name evidence="1" type="ORF">PFISCL1PPCAC_17780</name>
</gene>
<feature type="non-terminal residue" evidence="1">
    <location>
        <position position="1"/>
    </location>
</feature>
<evidence type="ECO:0000313" key="2">
    <source>
        <dbReference type="Proteomes" id="UP001432322"/>
    </source>
</evidence>
<reference evidence="1" key="1">
    <citation type="submission" date="2023-10" db="EMBL/GenBank/DDBJ databases">
        <title>Genome assembly of Pristionchus species.</title>
        <authorList>
            <person name="Yoshida K."/>
            <person name="Sommer R.J."/>
        </authorList>
    </citation>
    <scope>NUCLEOTIDE SEQUENCE</scope>
    <source>
        <strain evidence="1">RS5133</strain>
    </source>
</reference>
<protein>
    <submittedName>
        <fullName evidence="1">Uncharacterized protein</fullName>
    </submittedName>
</protein>
<organism evidence="1 2">
    <name type="scientific">Pristionchus fissidentatus</name>
    <dbReference type="NCBI Taxonomy" id="1538716"/>
    <lineage>
        <taxon>Eukaryota</taxon>
        <taxon>Metazoa</taxon>
        <taxon>Ecdysozoa</taxon>
        <taxon>Nematoda</taxon>
        <taxon>Chromadorea</taxon>
        <taxon>Rhabditida</taxon>
        <taxon>Rhabditina</taxon>
        <taxon>Diplogasteromorpha</taxon>
        <taxon>Diplogasteroidea</taxon>
        <taxon>Neodiplogasteridae</taxon>
        <taxon>Pristionchus</taxon>
    </lineage>
</organism>
<sequence>EERIDSLIHMSETEYGINRMTSLSDLSSEHLDTRATVTYLMSLYLSLLGRSHVGRLLQQSPRSSIVSST</sequence>
<evidence type="ECO:0000313" key="1">
    <source>
        <dbReference type="EMBL" id="GMT26483.1"/>
    </source>
</evidence>
<name>A0AAV5W6Y6_9BILA</name>
<feature type="non-terminal residue" evidence="1">
    <location>
        <position position="69"/>
    </location>
</feature>
<dbReference type="AlphaFoldDB" id="A0AAV5W6Y6"/>